<gene>
    <name evidence="12" type="primary">25499023</name>
    <name evidence="11" type="ordered locus">MTR_7g091590</name>
</gene>
<evidence type="ECO:0000256" key="4">
    <source>
        <dbReference type="ARBA" id="ARBA00022801"/>
    </source>
</evidence>
<evidence type="ECO:0000256" key="5">
    <source>
        <dbReference type="ARBA" id="ARBA00022833"/>
    </source>
</evidence>
<dbReference type="AlphaFoldDB" id="A0A072UCQ9"/>
<dbReference type="InterPro" id="IPR011765">
    <property type="entry name" value="Pept_M16_N"/>
</dbReference>
<protein>
    <submittedName>
        <fullName evidence="11">Insulin-degrading enzyme</fullName>
    </submittedName>
</protein>
<name>A0A072UCQ9_MEDTR</name>
<evidence type="ECO:0000256" key="7">
    <source>
        <dbReference type="RuleBase" id="RU004447"/>
    </source>
</evidence>
<dbReference type="EnsemblPlants" id="KEH23640">
    <property type="protein sequence ID" value="KEH23640"/>
    <property type="gene ID" value="MTR_7g091590"/>
</dbReference>
<evidence type="ECO:0000256" key="6">
    <source>
        <dbReference type="ARBA" id="ARBA00023049"/>
    </source>
</evidence>
<dbReference type="HOGENOM" id="CLU_004639_1_3_1"/>
<dbReference type="GO" id="GO:0004222">
    <property type="term" value="F:metalloendopeptidase activity"/>
    <property type="evidence" value="ECO:0007669"/>
    <property type="project" value="InterPro"/>
</dbReference>
<dbReference type="FunFam" id="3.30.830.10:FF:000003">
    <property type="entry name" value="Insulin-degrading enzyme"/>
    <property type="match status" value="1"/>
</dbReference>
<evidence type="ECO:0000259" key="9">
    <source>
        <dbReference type="Pfam" id="PF05193"/>
    </source>
</evidence>
<reference evidence="12" key="3">
    <citation type="submission" date="2015-04" db="UniProtKB">
        <authorList>
            <consortium name="EnsemblPlants"/>
        </authorList>
    </citation>
    <scope>IDENTIFICATION</scope>
    <source>
        <strain evidence="12">cv. Jemalong A17</strain>
    </source>
</reference>
<keyword evidence="4" id="KW-0378">Hydrolase</keyword>
<dbReference type="GO" id="GO:0005737">
    <property type="term" value="C:cytoplasm"/>
    <property type="evidence" value="ECO:0007669"/>
    <property type="project" value="UniProtKB-ARBA"/>
</dbReference>
<dbReference type="FunFam" id="3.30.830.10:FF:000004">
    <property type="entry name" value="Putative insulin-degrading enzyme"/>
    <property type="match status" value="1"/>
</dbReference>
<dbReference type="PANTHER" id="PTHR43690:SF18">
    <property type="entry name" value="INSULIN-DEGRADING ENZYME-RELATED"/>
    <property type="match status" value="1"/>
</dbReference>
<evidence type="ECO:0000256" key="2">
    <source>
        <dbReference type="ARBA" id="ARBA00022670"/>
    </source>
</evidence>
<keyword evidence="5" id="KW-0862">Zinc</keyword>
<dbReference type="Pfam" id="PF05193">
    <property type="entry name" value="Peptidase_M16_C"/>
    <property type="match status" value="1"/>
</dbReference>
<evidence type="ECO:0000259" key="8">
    <source>
        <dbReference type="Pfam" id="PF00675"/>
    </source>
</evidence>
<dbReference type="FunFam" id="3.30.830.10:FF:000005">
    <property type="entry name" value="nardilysin isoform X1"/>
    <property type="match status" value="1"/>
</dbReference>
<proteinExistence type="inferred from homology"/>
<dbReference type="InterPro" id="IPR050626">
    <property type="entry name" value="Peptidase_M16"/>
</dbReference>
<dbReference type="EMBL" id="CM001223">
    <property type="protein sequence ID" value="KEH23640.1"/>
    <property type="molecule type" value="Genomic_DNA"/>
</dbReference>
<evidence type="ECO:0000256" key="1">
    <source>
        <dbReference type="ARBA" id="ARBA00007261"/>
    </source>
</evidence>
<keyword evidence="13" id="KW-1185">Reference proteome</keyword>
<keyword evidence="6" id="KW-0482">Metalloprotease</keyword>
<dbReference type="SUPFAM" id="SSF63411">
    <property type="entry name" value="LuxS/MPP-like metallohydrolase"/>
    <property type="match status" value="3"/>
</dbReference>
<dbReference type="PROSITE" id="PS00143">
    <property type="entry name" value="INSULINASE"/>
    <property type="match status" value="1"/>
</dbReference>
<reference evidence="11 13" key="2">
    <citation type="journal article" date="2014" name="BMC Genomics">
        <title>An improved genome release (version Mt4.0) for the model legume Medicago truncatula.</title>
        <authorList>
            <person name="Tang H."/>
            <person name="Krishnakumar V."/>
            <person name="Bidwell S."/>
            <person name="Rosen B."/>
            <person name="Chan A."/>
            <person name="Zhou S."/>
            <person name="Gentzbittel L."/>
            <person name="Childs K.L."/>
            <person name="Yandell M."/>
            <person name="Gundlach H."/>
            <person name="Mayer K.F."/>
            <person name="Schwartz D.C."/>
            <person name="Town C.D."/>
        </authorList>
    </citation>
    <scope>GENOME REANNOTATION</scope>
    <source>
        <strain evidence="11">A17</strain>
        <strain evidence="12 13">cv. Jemalong A17</strain>
    </source>
</reference>
<dbReference type="GO" id="GO:0006508">
    <property type="term" value="P:proteolysis"/>
    <property type="evidence" value="ECO:0007669"/>
    <property type="project" value="UniProtKB-KW"/>
</dbReference>
<dbReference type="Pfam" id="PF00675">
    <property type="entry name" value="Peptidase_M16"/>
    <property type="match status" value="1"/>
</dbReference>
<sequence length="687" mass="78778">MVVGNENAEIVKARIDKRDYRRIVLRNSLQALIITDPDTDKCAASMNVGVGYFCDPDGLEGLAHFLEHMLFYASEKYPVEDSYSKYITEHGGSTNAFTSSENTNYFFDVNTDGFEEALDRFAQFFTKPLMSADATMREIKAVDSENQKNLLSDGWRMNQLQKHLTAEDHPYHKFSTGNWDTLEVKPKAKGIDTRNELIKFHEENYSANLMQLVVYTNESLDKIQNLVEEKFQDIRNTNRGCFRTSAQPCKSEHLQIIVRTVPIKQGHKLRVVWPVTPEILHYIEGPCRYLGHLIGHEGEGSLYYILKKLGWATSLSAGESDLSLDYSFFKVVIDLTDAGHEHMQDIVGLLFKYIKLLQQSGVCKWIFEELSAVCETKFHYQDKSPPSDYVVNIASNMQYYPPKDWLAGSSLPSKFSSSVIQMVLDQLSQNNVRIFWESKSFEGHTDKVEPWYGTAYSIEKITASTIEGWVLSAPDENMHLPAPNKFIPTDLSLKVVPEKVKFPVLLSRSSYSALWYKPDTLFSTPKAYVKINFNCPHAGNSPEAEILTHIFTQLLMDYLNDNAYYAQVAGLHYNISHTDAGFQVNLLGYNHKLRVLLETIFEEIATFRVKTDRFSVIKEMVTKEYQNFKYQQPYQQAMYYCSLILQDQTWPWVEQLEVLPGLQAEDLAKFVPVMLSRTFLECYIAVG</sequence>
<dbReference type="Proteomes" id="UP000002051">
    <property type="component" value="Unassembled WGS sequence"/>
</dbReference>
<keyword evidence="2" id="KW-0645">Protease</keyword>
<reference evidence="11 13" key="1">
    <citation type="journal article" date="2011" name="Nature">
        <title>The Medicago genome provides insight into the evolution of rhizobial symbioses.</title>
        <authorList>
            <person name="Young N.D."/>
            <person name="Debelle F."/>
            <person name="Oldroyd G.E."/>
            <person name="Geurts R."/>
            <person name="Cannon S.B."/>
            <person name="Udvardi M.K."/>
            <person name="Benedito V.A."/>
            <person name="Mayer K.F."/>
            <person name="Gouzy J."/>
            <person name="Schoof H."/>
            <person name="Van de Peer Y."/>
            <person name="Proost S."/>
            <person name="Cook D.R."/>
            <person name="Meyers B.C."/>
            <person name="Spannagl M."/>
            <person name="Cheung F."/>
            <person name="De Mita S."/>
            <person name="Krishnakumar V."/>
            <person name="Gundlach H."/>
            <person name="Zhou S."/>
            <person name="Mudge J."/>
            <person name="Bharti A.K."/>
            <person name="Murray J.D."/>
            <person name="Naoumkina M.A."/>
            <person name="Rosen B."/>
            <person name="Silverstein K.A."/>
            <person name="Tang H."/>
            <person name="Rombauts S."/>
            <person name="Zhao P.X."/>
            <person name="Zhou P."/>
            <person name="Barbe V."/>
            <person name="Bardou P."/>
            <person name="Bechner M."/>
            <person name="Bellec A."/>
            <person name="Berger A."/>
            <person name="Berges H."/>
            <person name="Bidwell S."/>
            <person name="Bisseling T."/>
            <person name="Choisne N."/>
            <person name="Couloux A."/>
            <person name="Denny R."/>
            <person name="Deshpande S."/>
            <person name="Dai X."/>
            <person name="Doyle J.J."/>
            <person name="Dudez A.M."/>
            <person name="Farmer A.D."/>
            <person name="Fouteau S."/>
            <person name="Franken C."/>
            <person name="Gibelin C."/>
            <person name="Gish J."/>
            <person name="Goldstein S."/>
            <person name="Gonzalez A.J."/>
            <person name="Green P.J."/>
            <person name="Hallab A."/>
            <person name="Hartog M."/>
            <person name="Hua A."/>
            <person name="Humphray S.J."/>
            <person name="Jeong D.H."/>
            <person name="Jing Y."/>
            <person name="Jocker A."/>
            <person name="Kenton S.M."/>
            <person name="Kim D.J."/>
            <person name="Klee K."/>
            <person name="Lai H."/>
            <person name="Lang C."/>
            <person name="Lin S."/>
            <person name="Macmil S.L."/>
            <person name="Magdelenat G."/>
            <person name="Matthews L."/>
            <person name="McCorrison J."/>
            <person name="Monaghan E.L."/>
            <person name="Mun J.H."/>
            <person name="Najar F.Z."/>
            <person name="Nicholson C."/>
            <person name="Noirot C."/>
            <person name="O'Bleness M."/>
            <person name="Paule C.R."/>
            <person name="Poulain J."/>
            <person name="Prion F."/>
            <person name="Qin B."/>
            <person name="Qu C."/>
            <person name="Retzel E.F."/>
            <person name="Riddle C."/>
            <person name="Sallet E."/>
            <person name="Samain S."/>
            <person name="Samson N."/>
            <person name="Sanders I."/>
            <person name="Saurat O."/>
            <person name="Scarpelli C."/>
            <person name="Schiex T."/>
            <person name="Segurens B."/>
            <person name="Severin A.J."/>
            <person name="Sherrier D.J."/>
            <person name="Shi R."/>
            <person name="Sims S."/>
            <person name="Singer S.R."/>
            <person name="Sinharoy S."/>
            <person name="Sterck L."/>
            <person name="Viollet A."/>
            <person name="Wang B.B."/>
            <person name="Wang K."/>
            <person name="Wang M."/>
            <person name="Wang X."/>
            <person name="Warfsmann J."/>
            <person name="Weissenbach J."/>
            <person name="White D.D."/>
            <person name="White J.D."/>
            <person name="Wiley G.B."/>
            <person name="Wincker P."/>
            <person name="Xing Y."/>
            <person name="Yang L."/>
            <person name="Yao Z."/>
            <person name="Ying F."/>
            <person name="Zhai J."/>
            <person name="Zhou L."/>
            <person name="Zuber A."/>
            <person name="Denarie J."/>
            <person name="Dixon R.A."/>
            <person name="May G.D."/>
            <person name="Schwartz D.C."/>
            <person name="Rogers J."/>
            <person name="Quetier F."/>
            <person name="Town C.D."/>
            <person name="Roe B.A."/>
        </authorList>
    </citation>
    <scope>NUCLEOTIDE SEQUENCE [LARGE SCALE GENOMIC DNA]</scope>
    <source>
        <strain evidence="11">A17</strain>
        <strain evidence="12 13">cv. Jemalong A17</strain>
    </source>
</reference>
<organism evidence="11 13">
    <name type="scientific">Medicago truncatula</name>
    <name type="common">Barrel medic</name>
    <name type="synonym">Medicago tribuloides</name>
    <dbReference type="NCBI Taxonomy" id="3880"/>
    <lineage>
        <taxon>Eukaryota</taxon>
        <taxon>Viridiplantae</taxon>
        <taxon>Streptophyta</taxon>
        <taxon>Embryophyta</taxon>
        <taxon>Tracheophyta</taxon>
        <taxon>Spermatophyta</taxon>
        <taxon>Magnoliopsida</taxon>
        <taxon>eudicotyledons</taxon>
        <taxon>Gunneridae</taxon>
        <taxon>Pentapetalae</taxon>
        <taxon>rosids</taxon>
        <taxon>fabids</taxon>
        <taxon>Fabales</taxon>
        <taxon>Fabaceae</taxon>
        <taxon>Papilionoideae</taxon>
        <taxon>50 kb inversion clade</taxon>
        <taxon>NPAAA clade</taxon>
        <taxon>Hologalegina</taxon>
        <taxon>IRL clade</taxon>
        <taxon>Trifolieae</taxon>
        <taxon>Medicago</taxon>
    </lineage>
</organism>
<dbReference type="InterPro" id="IPR032632">
    <property type="entry name" value="Peptidase_M16_M"/>
</dbReference>
<evidence type="ECO:0000256" key="3">
    <source>
        <dbReference type="ARBA" id="ARBA00022723"/>
    </source>
</evidence>
<feature type="domain" description="Peptidase M16 N-terminal" evidence="8">
    <location>
        <begin position="32"/>
        <end position="165"/>
    </location>
</feature>
<evidence type="ECO:0000259" key="10">
    <source>
        <dbReference type="Pfam" id="PF16187"/>
    </source>
</evidence>
<comment type="similarity">
    <text evidence="1 7">Belongs to the peptidase M16 family.</text>
</comment>
<evidence type="ECO:0000313" key="11">
    <source>
        <dbReference type="EMBL" id="KEH23640.1"/>
    </source>
</evidence>
<keyword evidence="3" id="KW-0479">Metal-binding</keyword>
<dbReference type="PANTHER" id="PTHR43690">
    <property type="entry name" value="NARDILYSIN"/>
    <property type="match status" value="1"/>
</dbReference>
<dbReference type="MEROPS" id="M16.017"/>
<dbReference type="InterPro" id="IPR007863">
    <property type="entry name" value="Peptidase_M16_C"/>
</dbReference>
<dbReference type="OrthoDB" id="952271at2759"/>
<feature type="domain" description="Peptidase M16 middle/third" evidence="10">
    <location>
        <begin position="378"/>
        <end position="657"/>
    </location>
</feature>
<dbReference type="GO" id="GO:0046872">
    <property type="term" value="F:metal ion binding"/>
    <property type="evidence" value="ECO:0007669"/>
    <property type="project" value="UniProtKB-KW"/>
</dbReference>
<dbReference type="InterPro" id="IPR011249">
    <property type="entry name" value="Metalloenz_LuxS/M16"/>
</dbReference>
<dbReference type="Pfam" id="PF16187">
    <property type="entry name" value="Peptidase_M16_M"/>
    <property type="match status" value="1"/>
</dbReference>
<dbReference type="InterPro" id="IPR001431">
    <property type="entry name" value="Pept_M16_Zn_BS"/>
</dbReference>
<dbReference type="Gene3D" id="3.30.830.10">
    <property type="entry name" value="Metalloenzyme, LuxS/M16 peptidase-like"/>
    <property type="match status" value="3"/>
</dbReference>
<feature type="domain" description="Peptidase M16 C-terminal" evidence="9">
    <location>
        <begin position="193"/>
        <end position="370"/>
    </location>
</feature>
<accession>A0A072UCQ9</accession>
<evidence type="ECO:0000313" key="12">
    <source>
        <dbReference type="EnsemblPlants" id="KEH23640"/>
    </source>
</evidence>
<evidence type="ECO:0000313" key="13">
    <source>
        <dbReference type="Proteomes" id="UP000002051"/>
    </source>
</evidence>